<accession>A0ABV8MLV6</accession>
<organism evidence="2 3">
    <name type="scientific">Chitinimonas lacunae</name>
    <dbReference type="NCBI Taxonomy" id="1963018"/>
    <lineage>
        <taxon>Bacteria</taxon>
        <taxon>Pseudomonadati</taxon>
        <taxon>Pseudomonadota</taxon>
        <taxon>Betaproteobacteria</taxon>
        <taxon>Neisseriales</taxon>
        <taxon>Chitinibacteraceae</taxon>
        <taxon>Chitinimonas</taxon>
    </lineage>
</organism>
<dbReference type="EMBL" id="JBHSBU010000001">
    <property type="protein sequence ID" value="MFC4159118.1"/>
    <property type="molecule type" value="Genomic_DNA"/>
</dbReference>
<name>A0ABV8MLV6_9NEIS</name>
<evidence type="ECO:0000256" key="1">
    <source>
        <dbReference type="SAM" id="Phobius"/>
    </source>
</evidence>
<proteinExistence type="predicted"/>
<evidence type="ECO:0000313" key="3">
    <source>
        <dbReference type="Proteomes" id="UP001595791"/>
    </source>
</evidence>
<keyword evidence="1" id="KW-1133">Transmembrane helix</keyword>
<keyword evidence="3" id="KW-1185">Reference proteome</keyword>
<protein>
    <submittedName>
        <fullName evidence="2">Uncharacterized protein</fullName>
    </submittedName>
</protein>
<evidence type="ECO:0000313" key="2">
    <source>
        <dbReference type="EMBL" id="MFC4159118.1"/>
    </source>
</evidence>
<keyword evidence="1" id="KW-0472">Membrane</keyword>
<reference evidence="3" key="1">
    <citation type="journal article" date="2019" name="Int. J. Syst. Evol. Microbiol.">
        <title>The Global Catalogue of Microorganisms (GCM) 10K type strain sequencing project: providing services to taxonomists for standard genome sequencing and annotation.</title>
        <authorList>
            <consortium name="The Broad Institute Genomics Platform"/>
            <consortium name="The Broad Institute Genome Sequencing Center for Infectious Disease"/>
            <person name="Wu L."/>
            <person name="Ma J."/>
        </authorList>
    </citation>
    <scope>NUCLEOTIDE SEQUENCE [LARGE SCALE GENOMIC DNA]</scope>
    <source>
        <strain evidence="3">LMG 29894</strain>
    </source>
</reference>
<keyword evidence="1" id="KW-0812">Transmembrane</keyword>
<feature type="transmembrane region" description="Helical" evidence="1">
    <location>
        <begin position="30"/>
        <end position="51"/>
    </location>
</feature>
<comment type="caution">
    <text evidence="2">The sequence shown here is derived from an EMBL/GenBank/DDBJ whole genome shotgun (WGS) entry which is preliminary data.</text>
</comment>
<gene>
    <name evidence="2" type="ORF">ACFOW7_07080</name>
</gene>
<dbReference type="RefSeq" id="WP_378162530.1">
    <property type="nucleotide sequence ID" value="NZ_JBHSBU010000001.1"/>
</dbReference>
<dbReference type="Proteomes" id="UP001595791">
    <property type="component" value="Unassembled WGS sequence"/>
</dbReference>
<sequence>MPVPFVLYLALCAMVAYLGRQSQLGFFRCFLFSVIVTPVIMLLYLLMFVSLETELRRKQERRP</sequence>